<dbReference type="AlphaFoldDB" id="A0A426XJE4"/>
<feature type="compositionally biased region" description="Basic residues" evidence="1">
    <location>
        <begin position="70"/>
        <end position="88"/>
    </location>
</feature>
<feature type="region of interest" description="Disordered" evidence="1">
    <location>
        <begin position="67"/>
        <end position="123"/>
    </location>
</feature>
<dbReference type="Proteomes" id="UP000287651">
    <property type="component" value="Unassembled WGS sequence"/>
</dbReference>
<protein>
    <submittedName>
        <fullName evidence="2">Uncharacterized protein</fullName>
    </submittedName>
</protein>
<organism evidence="2 3">
    <name type="scientific">Ensete ventricosum</name>
    <name type="common">Abyssinian banana</name>
    <name type="synonym">Musa ensete</name>
    <dbReference type="NCBI Taxonomy" id="4639"/>
    <lineage>
        <taxon>Eukaryota</taxon>
        <taxon>Viridiplantae</taxon>
        <taxon>Streptophyta</taxon>
        <taxon>Embryophyta</taxon>
        <taxon>Tracheophyta</taxon>
        <taxon>Spermatophyta</taxon>
        <taxon>Magnoliopsida</taxon>
        <taxon>Liliopsida</taxon>
        <taxon>Zingiberales</taxon>
        <taxon>Musaceae</taxon>
        <taxon>Ensete</taxon>
    </lineage>
</organism>
<reference evidence="2 3" key="1">
    <citation type="journal article" date="2014" name="Agronomy (Basel)">
        <title>A Draft Genome Sequence for Ensete ventricosum, the Drought-Tolerant Tree Against Hunger.</title>
        <authorList>
            <person name="Harrison J."/>
            <person name="Moore K.A."/>
            <person name="Paszkiewicz K."/>
            <person name="Jones T."/>
            <person name="Grant M."/>
            <person name="Ambacheew D."/>
            <person name="Muzemil S."/>
            <person name="Studholme D.J."/>
        </authorList>
    </citation>
    <scope>NUCLEOTIDE SEQUENCE [LARGE SCALE GENOMIC DNA]</scope>
</reference>
<name>A0A426XJE4_ENSVE</name>
<accession>A0A426XJE4</accession>
<sequence length="123" mass="14418">MGGHWNQGFPNRAVRPRTARYVPVRQLISMRTGRYQAVPPKDGRRWSTEGKIDRRWSILAIGGRFWRNREGKKKKTKRRKKKRRRKGTSSRPRPCTVATRGSPASRRRPRAIFLPVRGEEIEA</sequence>
<evidence type="ECO:0000256" key="1">
    <source>
        <dbReference type="SAM" id="MobiDB-lite"/>
    </source>
</evidence>
<comment type="caution">
    <text evidence="2">The sequence shown here is derived from an EMBL/GenBank/DDBJ whole genome shotgun (WGS) entry which is preliminary data.</text>
</comment>
<dbReference type="EMBL" id="AMZH03020061">
    <property type="protein sequence ID" value="RRT39577.1"/>
    <property type="molecule type" value="Genomic_DNA"/>
</dbReference>
<evidence type="ECO:0000313" key="2">
    <source>
        <dbReference type="EMBL" id="RRT39577.1"/>
    </source>
</evidence>
<gene>
    <name evidence="2" type="ORF">B296_00059030</name>
</gene>
<feature type="non-terminal residue" evidence="2">
    <location>
        <position position="123"/>
    </location>
</feature>
<evidence type="ECO:0000313" key="3">
    <source>
        <dbReference type="Proteomes" id="UP000287651"/>
    </source>
</evidence>
<proteinExistence type="predicted"/>